<dbReference type="SUPFAM" id="SSF109998">
    <property type="entry name" value="Triger factor/SurA peptide-binding domain-like"/>
    <property type="match status" value="1"/>
</dbReference>
<evidence type="ECO:0000259" key="1">
    <source>
        <dbReference type="PROSITE" id="PS50198"/>
    </source>
</evidence>
<dbReference type="InterPro" id="IPR050245">
    <property type="entry name" value="PrsA_foldase"/>
</dbReference>
<reference evidence="2" key="1">
    <citation type="journal article" date="2015" name="Nature">
        <title>Complex archaea that bridge the gap between prokaryotes and eukaryotes.</title>
        <authorList>
            <person name="Spang A."/>
            <person name="Saw J.H."/>
            <person name="Jorgensen S.L."/>
            <person name="Zaremba-Niedzwiedzka K."/>
            <person name="Martijn J."/>
            <person name="Lind A.E."/>
            <person name="van Eijk R."/>
            <person name="Schleper C."/>
            <person name="Guy L."/>
            <person name="Ettema T.J."/>
        </authorList>
    </citation>
    <scope>NUCLEOTIDE SEQUENCE</scope>
</reference>
<proteinExistence type="predicted"/>
<organism evidence="2">
    <name type="scientific">marine sediment metagenome</name>
    <dbReference type="NCBI Taxonomy" id="412755"/>
    <lineage>
        <taxon>unclassified sequences</taxon>
        <taxon>metagenomes</taxon>
        <taxon>ecological metagenomes</taxon>
    </lineage>
</organism>
<evidence type="ECO:0000313" key="2">
    <source>
        <dbReference type="EMBL" id="KKK95817.1"/>
    </source>
</evidence>
<dbReference type="PANTHER" id="PTHR47245">
    <property type="entry name" value="PEPTIDYLPROLYL ISOMERASE"/>
    <property type="match status" value="1"/>
</dbReference>
<feature type="domain" description="PpiC" evidence="1">
    <location>
        <begin position="193"/>
        <end position="294"/>
    </location>
</feature>
<dbReference type="Pfam" id="PF13624">
    <property type="entry name" value="SurA_N_3"/>
    <property type="match status" value="1"/>
</dbReference>
<dbReference type="PROSITE" id="PS50198">
    <property type="entry name" value="PPIC_PPIASE_2"/>
    <property type="match status" value="1"/>
</dbReference>
<dbReference type="EMBL" id="LAZR01046743">
    <property type="protein sequence ID" value="KKK95817.1"/>
    <property type="molecule type" value="Genomic_DNA"/>
</dbReference>
<dbReference type="InterPro" id="IPR027304">
    <property type="entry name" value="Trigger_fact/SurA_dom_sf"/>
</dbReference>
<dbReference type="Gene3D" id="1.10.4030.10">
    <property type="entry name" value="Porin chaperone SurA, peptide-binding domain"/>
    <property type="match status" value="1"/>
</dbReference>
<name>A0A0F8ZPL3_9ZZZZ</name>
<protein>
    <recommendedName>
        <fullName evidence="1">PpiC domain-containing protein</fullName>
    </recommendedName>
</protein>
<dbReference type="AlphaFoldDB" id="A0A0F8ZPL3"/>
<comment type="caution">
    <text evidence="2">The sequence shown here is derived from an EMBL/GenBank/DDBJ whole genome shotgun (WGS) entry which is preliminary data.</text>
</comment>
<sequence length="344" mass="39444">MQMVNSKTRIVRLIVSLAGRTLPLVLCSAVGMILLLPSQAAQASDKKDKPVVLVNGKALPEDMLAEVMQKIVPVAAFHGGLSEKKKRKYRPEAIKTLVDEELMFQRAEELDMDIDRSRVNAARKKIIKKLGGKSQYKRALKAHGISNREYRKRLRRRMLIDKFVKERIEDVAFVDDEEASRYYEENKGMYIRPEARRIRHIFISVPPVPSEELFEQRKERAELVLRKLDDGEDFAALAWDYSDGPYRVKGGDMGLLHKGRLDRKLELEVEKLEEGETSGIIRTIYGFHIAQVTEIRPEEQLSFEDVKDSIKTTISEARLKETREAIIAGLREKAEIEVVEVAEE</sequence>
<dbReference type="Pfam" id="PF00639">
    <property type="entry name" value="Rotamase"/>
    <property type="match status" value="1"/>
</dbReference>
<dbReference type="PANTHER" id="PTHR47245:SF2">
    <property type="entry name" value="PEPTIDYL-PROLYL CIS-TRANS ISOMERASE HP_0175-RELATED"/>
    <property type="match status" value="1"/>
</dbReference>
<gene>
    <name evidence="2" type="ORF">LCGC14_2668990</name>
</gene>
<dbReference type="GO" id="GO:0003755">
    <property type="term" value="F:peptidyl-prolyl cis-trans isomerase activity"/>
    <property type="evidence" value="ECO:0007669"/>
    <property type="project" value="InterPro"/>
</dbReference>
<dbReference type="Gene3D" id="3.10.50.40">
    <property type="match status" value="1"/>
</dbReference>
<dbReference type="SUPFAM" id="SSF54534">
    <property type="entry name" value="FKBP-like"/>
    <property type="match status" value="1"/>
</dbReference>
<dbReference type="InterPro" id="IPR046357">
    <property type="entry name" value="PPIase_dom_sf"/>
</dbReference>
<accession>A0A0F8ZPL3</accession>
<dbReference type="InterPro" id="IPR000297">
    <property type="entry name" value="PPIase_PpiC"/>
</dbReference>